<accession>A0ACB7YMH5</accession>
<dbReference type="EMBL" id="CM037161">
    <property type="protein sequence ID" value="KAH7854705.1"/>
    <property type="molecule type" value="Genomic_DNA"/>
</dbReference>
<dbReference type="Proteomes" id="UP000828048">
    <property type="component" value="Chromosome 11"/>
</dbReference>
<proteinExistence type="predicted"/>
<gene>
    <name evidence="1" type="ORF">Vadar_016963</name>
</gene>
<sequence length="1004" mass="111384">MTYRDVLLPRVVDPSSLWHSKISYSRNFPLPSSQSEVCKRLPAGFDPSAPRNSKITYRNVLLSSKENCKDKPHGVEFSSVRRSKISYTRDFLLSLRELEACKRLPGGFDPLTRCEVDGSCSSLFDTHKISSSLLSHESGVSRCGSSSSARRKSGDGSHYSPHSRYFRQFAGKSDKPNGPPSSDKEVSEGGRASNLYAKKAHSSAESLSKERVEDEKTNEGDGSHYGRHSKYIRQFAGHNRLLGSGPNLFQSTASTSAAKPEAQLQYELRKSDNPYHHPNSYKEAPKAGRASEICAKEAHSSAESLNKERVVDEKTKEGTATSKLSGFPLSVPVVVLKYALLCCIKIVALLALVFRIAKITYRDVLFSFKEIRKDHRRRPRGLDLSSSRHSKFSYTRDFLLSLSQLEVCKRLPAGFNPSTPRSLKITYRDVLLSIKEIRKDRHHGADLSWHSKISYTRDFLLSLSELEVCKRLPGGFNPSTSCEVDAAWTSLFDMQKISGSLLSHVSRVSRCGSSSSARCESGNSPRSSGGKRDSQSSGSNNQHRRSQGDCGSGDGSHYGPHSQYFRQFAGHNGLLGSGSNLFQCTAGILAPKPEAQLQYELRKSDNPYRHPYYYKEAPQEGRASDLYAEEAHSSAESLNKERVEDEKTEGGTVIAKLSGFPFSVADDTFSYFSDEYPCTVTNSRGIKPGNFSGITEVDNNESYDDDWAAIVSMLHVEQESRLSSIPLCDQMSDSTIDDTLIPQKPMLLPEMAPNLRSVELKLHPIPNSNELASEYCLPDEDSLISFDDLIIPQHSVSTSGRSLSRDYMWPLLVTTEVSDTYLAQNVMPSNARSTVPGYYSVTHRGNLYHDQQSQQSYPQFSHSQTNMGLPSFDALYSHQAQMNCQPKVIGPMTSCGTSPLKPHFNAQCRPSGSKAKSKKKDLLSCYSVLQQPIVLPCYQQNELIMGPSLPNYEAQMTSFAPGFNPVQMWPSIYQQPGNEGFRLPNPDPSGGVGYGNQVSYNNFT</sequence>
<keyword evidence="2" id="KW-1185">Reference proteome</keyword>
<name>A0ACB7YMH5_9ERIC</name>
<comment type="caution">
    <text evidence="1">The sequence shown here is derived from an EMBL/GenBank/DDBJ whole genome shotgun (WGS) entry which is preliminary data.</text>
</comment>
<protein>
    <submittedName>
        <fullName evidence="1">Uncharacterized protein</fullName>
    </submittedName>
</protein>
<evidence type="ECO:0000313" key="1">
    <source>
        <dbReference type="EMBL" id="KAH7854705.1"/>
    </source>
</evidence>
<organism evidence="1 2">
    <name type="scientific">Vaccinium darrowii</name>
    <dbReference type="NCBI Taxonomy" id="229202"/>
    <lineage>
        <taxon>Eukaryota</taxon>
        <taxon>Viridiplantae</taxon>
        <taxon>Streptophyta</taxon>
        <taxon>Embryophyta</taxon>
        <taxon>Tracheophyta</taxon>
        <taxon>Spermatophyta</taxon>
        <taxon>Magnoliopsida</taxon>
        <taxon>eudicotyledons</taxon>
        <taxon>Gunneridae</taxon>
        <taxon>Pentapetalae</taxon>
        <taxon>asterids</taxon>
        <taxon>Ericales</taxon>
        <taxon>Ericaceae</taxon>
        <taxon>Vaccinioideae</taxon>
        <taxon>Vaccinieae</taxon>
        <taxon>Vaccinium</taxon>
    </lineage>
</organism>
<evidence type="ECO:0000313" key="2">
    <source>
        <dbReference type="Proteomes" id="UP000828048"/>
    </source>
</evidence>
<reference evidence="1 2" key="1">
    <citation type="journal article" date="2021" name="Hortic Res">
        <title>High-quality reference genome and annotation aids understanding of berry development for evergreen blueberry (Vaccinium darrowii).</title>
        <authorList>
            <person name="Yu J."/>
            <person name="Hulse-Kemp A.M."/>
            <person name="Babiker E."/>
            <person name="Staton M."/>
        </authorList>
    </citation>
    <scope>NUCLEOTIDE SEQUENCE [LARGE SCALE GENOMIC DNA]</scope>
    <source>
        <strain evidence="2">cv. NJ 8807/NJ 8810</strain>
        <tissue evidence="1">Young leaf</tissue>
    </source>
</reference>